<feature type="transmembrane region" description="Helical" evidence="1">
    <location>
        <begin position="96"/>
        <end position="117"/>
    </location>
</feature>
<feature type="domain" description="VTT" evidence="2">
    <location>
        <begin position="117"/>
        <end position="237"/>
    </location>
</feature>
<comment type="caution">
    <text evidence="3">The sequence shown here is derived from an EMBL/GenBank/DDBJ whole genome shotgun (WGS) entry which is preliminary data.</text>
</comment>
<name>A0A835IFC8_9MAGN</name>
<accession>A0A835IFC8</accession>
<keyword evidence="4" id="KW-1185">Reference proteome</keyword>
<reference evidence="3 4" key="1">
    <citation type="submission" date="2020-10" db="EMBL/GenBank/DDBJ databases">
        <title>The Coptis chinensis genome and diversification of protoberbering-type alkaloids.</title>
        <authorList>
            <person name="Wang B."/>
            <person name="Shu S."/>
            <person name="Song C."/>
            <person name="Liu Y."/>
        </authorList>
    </citation>
    <scope>NUCLEOTIDE SEQUENCE [LARGE SCALE GENOMIC DNA]</scope>
    <source>
        <strain evidence="3">HL-2020</strain>
        <tissue evidence="3">Leaf</tissue>
    </source>
</reference>
<feature type="transmembrane region" description="Helical" evidence="1">
    <location>
        <begin position="257"/>
        <end position="278"/>
    </location>
</feature>
<evidence type="ECO:0000256" key="1">
    <source>
        <dbReference type="SAM" id="Phobius"/>
    </source>
</evidence>
<evidence type="ECO:0000259" key="2">
    <source>
        <dbReference type="Pfam" id="PF09335"/>
    </source>
</evidence>
<dbReference type="AlphaFoldDB" id="A0A835IFC8"/>
<keyword evidence="1" id="KW-1133">Transmembrane helix</keyword>
<keyword evidence="1" id="KW-0472">Membrane</keyword>
<evidence type="ECO:0000313" key="3">
    <source>
        <dbReference type="EMBL" id="KAF9616920.1"/>
    </source>
</evidence>
<organism evidence="3 4">
    <name type="scientific">Coptis chinensis</name>
    <dbReference type="NCBI Taxonomy" id="261450"/>
    <lineage>
        <taxon>Eukaryota</taxon>
        <taxon>Viridiplantae</taxon>
        <taxon>Streptophyta</taxon>
        <taxon>Embryophyta</taxon>
        <taxon>Tracheophyta</taxon>
        <taxon>Spermatophyta</taxon>
        <taxon>Magnoliopsida</taxon>
        <taxon>Ranunculales</taxon>
        <taxon>Ranunculaceae</taxon>
        <taxon>Coptidoideae</taxon>
        <taxon>Coptis</taxon>
    </lineage>
</organism>
<sequence length="318" mass="35485">MTYKDDDSVVPELKLKMDDGNGDYARLRNGNIYEVEEFGGVVTSSPRKVIPFWWWLKIVVLCIFGIALVVVIIIWVGPFILNKEVVPILDWEIATFSPQVLAVLLFFSLVLFPSILLPSTPSIWVGGISFGYGYGFLLILPGMTVGMSLPYFIGSLFRHKLQTWCEKWPEKAAFMRLAGEGDWFHQFRAVLLLRISPFPFIIYNYAAVATNVKFGPYILGSIIGVVPEIFVAIYSGILIRKLADASQGHYSLSTQQILYNGLGFCVTVAATATITVYAKRALKKLQTEEELIATCRSEDMREGYWGSVYVYGGVAGLG</sequence>
<dbReference type="EMBL" id="JADFTS010000003">
    <property type="protein sequence ID" value="KAF9616920.1"/>
    <property type="molecule type" value="Genomic_DNA"/>
</dbReference>
<dbReference type="InterPro" id="IPR032816">
    <property type="entry name" value="VTT_dom"/>
</dbReference>
<dbReference type="PANTHER" id="PTHR46431">
    <property type="entry name" value="EXPRESSED PROTEIN"/>
    <property type="match status" value="1"/>
</dbReference>
<evidence type="ECO:0000313" key="4">
    <source>
        <dbReference type="Proteomes" id="UP000631114"/>
    </source>
</evidence>
<dbReference type="PANTHER" id="PTHR46431:SF7">
    <property type="entry name" value="SNARE ASSOCIATED GOLGI PROTEIN FAMILY"/>
    <property type="match status" value="1"/>
</dbReference>
<feature type="transmembrane region" description="Helical" evidence="1">
    <location>
        <begin position="183"/>
        <end position="205"/>
    </location>
</feature>
<dbReference type="OrthoDB" id="202840at2759"/>
<gene>
    <name evidence="3" type="ORF">IFM89_032990</name>
</gene>
<proteinExistence type="predicted"/>
<dbReference type="Pfam" id="PF09335">
    <property type="entry name" value="VTT_dom"/>
    <property type="match status" value="1"/>
</dbReference>
<dbReference type="Proteomes" id="UP000631114">
    <property type="component" value="Unassembled WGS sequence"/>
</dbReference>
<keyword evidence="1" id="KW-0812">Transmembrane</keyword>
<feature type="transmembrane region" description="Helical" evidence="1">
    <location>
        <begin position="217"/>
        <end position="237"/>
    </location>
</feature>
<feature type="transmembrane region" description="Helical" evidence="1">
    <location>
        <begin position="54"/>
        <end position="76"/>
    </location>
</feature>
<feature type="transmembrane region" description="Helical" evidence="1">
    <location>
        <begin position="129"/>
        <end position="153"/>
    </location>
</feature>
<protein>
    <recommendedName>
        <fullName evidence="2">VTT domain-containing protein</fullName>
    </recommendedName>
</protein>